<sequence length="305" mass="32194">MPAGDVLNRHGTDASCDIPDPPKPTKPAGDALTRFCASATAAGLAESLTLPIDITKVRLQTSAVASGQLAIGREIVATEGVGALWKGVVPALFRQCSYTGLSLVLYEPVRNYIAGDVPAAELPFWKRVLAGGAAGGLSIFAVNPTDVVKARLQNSPESLPVVGTLKQVWARSGVSGLWAGWSPNVARCFVGNAAELGCYDQFKMMLSEHGPAACTEGSAWTHLGASTGAGFVSSVASNPVDVLKTRLQASAGLSDEGLFSLAMRIPREEGFGAFYKGFWPLFQRKVTWTVIFFMAYEQLRAAASL</sequence>
<evidence type="ECO:0000256" key="6">
    <source>
        <dbReference type="ARBA" id="ARBA00022989"/>
    </source>
</evidence>
<keyword evidence="7 8" id="KW-0472">Membrane</keyword>
<reference evidence="11 12" key="1">
    <citation type="submission" date="2024-03" db="EMBL/GenBank/DDBJ databases">
        <title>Aureococcus anophagefferens CCMP1851 and Kratosvirus quantuckense: Draft genome of a second virus-susceptible host strain in the model system.</title>
        <authorList>
            <person name="Chase E."/>
            <person name="Truchon A.R."/>
            <person name="Schepens W."/>
            <person name="Wilhelm S.W."/>
        </authorList>
    </citation>
    <scope>NUCLEOTIDE SEQUENCE [LARGE SCALE GENOMIC DNA]</scope>
    <source>
        <strain evidence="11 12">CCMP1851</strain>
    </source>
</reference>
<protein>
    <submittedName>
        <fullName evidence="11">Mitochondrial oxoglutarate transporter</fullName>
    </submittedName>
</protein>
<evidence type="ECO:0000256" key="9">
    <source>
        <dbReference type="RuleBase" id="RU000488"/>
    </source>
</evidence>
<keyword evidence="4 8" id="KW-0812">Transmembrane</keyword>
<evidence type="ECO:0000256" key="1">
    <source>
        <dbReference type="ARBA" id="ARBA00004141"/>
    </source>
</evidence>
<proteinExistence type="inferred from homology"/>
<dbReference type="EMBL" id="JBBJCI010000118">
    <property type="protein sequence ID" value="KAK7248227.1"/>
    <property type="molecule type" value="Genomic_DNA"/>
</dbReference>
<feature type="repeat" description="Solcar" evidence="8">
    <location>
        <begin position="122"/>
        <end position="205"/>
    </location>
</feature>
<name>A0ABR1G5F1_AURAN</name>
<dbReference type="PANTHER" id="PTHR45618">
    <property type="entry name" value="MITOCHONDRIAL DICARBOXYLATE CARRIER-RELATED"/>
    <property type="match status" value="1"/>
</dbReference>
<evidence type="ECO:0000256" key="7">
    <source>
        <dbReference type="ARBA" id="ARBA00023136"/>
    </source>
</evidence>
<comment type="caution">
    <text evidence="11">The sequence shown here is derived from an EMBL/GenBank/DDBJ whole genome shotgun (WGS) entry which is preliminary data.</text>
</comment>
<dbReference type="InterPro" id="IPR050391">
    <property type="entry name" value="Mito_Metabolite_Transporter"/>
</dbReference>
<evidence type="ECO:0000256" key="8">
    <source>
        <dbReference type="PROSITE-ProRule" id="PRU00282"/>
    </source>
</evidence>
<keyword evidence="5" id="KW-0677">Repeat</keyword>
<feature type="region of interest" description="Disordered" evidence="10">
    <location>
        <begin position="1"/>
        <end position="24"/>
    </location>
</feature>
<dbReference type="InterPro" id="IPR002067">
    <property type="entry name" value="MCP"/>
</dbReference>
<evidence type="ECO:0000256" key="3">
    <source>
        <dbReference type="ARBA" id="ARBA00022448"/>
    </source>
</evidence>
<organism evidence="11 12">
    <name type="scientific">Aureococcus anophagefferens</name>
    <name type="common">Harmful bloom alga</name>
    <dbReference type="NCBI Taxonomy" id="44056"/>
    <lineage>
        <taxon>Eukaryota</taxon>
        <taxon>Sar</taxon>
        <taxon>Stramenopiles</taxon>
        <taxon>Ochrophyta</taxon>
        <taxon>Pelagophyceae</taxon>
        <taxon>Pelagomonadales</taxon>
        <taxon>Pelagomonadaceae</taxon>
        <taxon>Aureococcus</taxon>
    </lineage>
</organism>
<comment type="subcellular location">
    <subcellularLocation>
        <location evidence="1">Membrane</location>
        <topology evidence="1">Multi-pass membrane protein</topology>
    </subcellularLocation>
</comment>
<dbReference type="PRINTS" id="PR00926">
    <property type="entry name" value="MITOCARRIER"/>
</dbReference>
<evidence type="ECO:0000256" key="5">
    <source>
        <dbReference type="ARBA" id="ARBA00022737"/>
    </source>
</evidence>
<feature type="repeat" description="Solcar" evidence="8">
    <location>
        <begin position="29"/>
        <end position="112"/>
    </location>
</feature>
<accession>A0ABR1G5F1</accession>
<evidence type="ECO:0000313" key="12">
    <source>
        <dbReference type="Proteomes" id="UP001363151"/>
    </source>
</evidence>
<dbReference type="PROSITE" id="PS50920">
    <property type="entry name" value="SOLCAR"/>
    <property type="match status" value="3"/>
</dbReference>
<dbReference type="SUPFAM" id="SSF103506">
    <property type="entry name" value="Mitochondrial carrier"/>
    <property type="match status" value="1"/>
</dbReference>
<keyword evidence="3 9" id="KW-0813">Transport</keyword>
<evidence type="ECO:0000256" key="10">
    <source>
        <dbReference type="SAM" id="MobiDB-lite"/>
    </source>
</evidence>
<evidence type="ECO:0000313" key="11">
    <source>
        <dbReference type="EMBL" id="KAK7248227.1"/>
    </source>
</evidence>
<keyword evidence="6" id="KW-1133">Transmembrane helix</keyword>
<evidence type="ECO:0000256" key="4">
    <source>
        <dbReference type="ARBA" id="ARBA00022692"/>
    </source>
</evidence>
<feature type="repeat" description="Solcar" evidence="8">
    <location>
        <begin position="217"/>
        <end position="302"/>
    </location>
</feature>
<dbReference type="InterPro" id="IPR018108">
    <property type="entry name" value="MCP_transmembrane"/>
</dbReference>
<dbReference type="InterPro" id="IPR023395">
    <property type="entry name" value="MCP_dom_sf"/>
</dbReference>
<dbReference type="Pfam" id="PF00153">
    <property type="entry name" value="Mito_carr"/>
    <property type="match status" value="3"/>
</dbReference>
<evidence type="ECO:0000256" key="2">
    <source>
        <dbReference type="ARBA" id="ARBA00006375"/>
    </source>
</evidence>
<keyword evidence="12" id="KW-1185">Reference proteome</keyword>
<comment type="similarity">
    <text evidence="2 9">Belongs to the mitochondrial carrier (TC 2.A.29) family.</text>
</comment>
<dbReference type="Proteomes" id="UP001363151">
    <property type="component" value="Unassembled WGS sequence"/>
</dbReference>
<dbReference type="Gene3D" id="1.50.40.10">
    <property type="entry name" value="Mitochondrial carrier domain"/>
    <property type="match status" value="1"/>
</dbReference>
<gene>
    <name evidence="11" type="primary">SLC25A30</name>
    <name evidence="11" type="ORF">SO694_00129018</name>
</gene>